<keyword evidence="1" id="KW-0175">Coiled coil</keyword>
<evidence type="ECO:0000256" key="2">
    <source>
        <dbReference type="SAM" id="MobiDB-lite"/>
    </source>
</evidence>
<dbReference type="Proteomes" id="UP001189429">
    <property type="component" value="Unassembled WGS sequence"/>
</dbReference>
<proteinExistence type="predicted"/>
<organism evidence="3 4">
    <name type="scientific">Prorocentrum cordatum</name>
    <dbReference type="NCBI Taxonomy" id="2364126"/>
    <lineage>
        <taxon>Eukaryota</taxon>
        <taxon>Sar</taxon>
        <taxon>Alveolata</taxon>
        <taxon>Dinophyceae</taxon>
        <taxon>Prorocentrales</taxon>
        <taxon>Prorocentraceae</taxon>
        <taxon>Prorocentrum</taxon>
    </lineage>
</organism>
<name>A0ABN9WXW7_9DINO</name>
<protein>
    <submittedName>
        <fullName evidence="3">Uncharacterized protein</fullName>
    </submittedName>
</protein>
<feature type="non-terminal residue" evidence="3">
    <location>
        <position position="1"/>
    </location>
</feature>
<accession>A0ABN9WXW7</accession>
<reference evidence="3" key="1">
    <citation type="submission" date="2023-10" db="EMBL/GenBank/DDBJ databases">
        <authorList>
            <person name="Chen Y."/>
            <person name="Shah S."/>
            <person name="Dougan E. K."/>
            <person name="Thang M."/>
            <person name="Chan C."/>
        </authorList>
    </citation>
    <scope>NUCLEOTIDE SEQUENCE [LARGE SCALE GENOMIC DNA]</scope>
</reference>
<dbReference type="EMBL" id="CAUYUJ010019520">
    <property type="protein sequence ID" value="CAK0891791.1"/>
    <property type="molecule type" value="Genomic_DNA"/>
</dbReference>
<gene>
    <name evidence="3" type="ORF">PCOR1329_LOCUS71635</name>
</gene>
<feature type="compositionally biased region" description="Polar residues" evidence="2">
    <location>
        <begin position="986"/>
        <end position="1009"/>
    </location>
</feature>
<sequence length="1053" mass="114924">HNESMMRHSGIKPPTTKPKMATTVDDDTCDHTQTHVVDSEGEITIDGVPINEHSLDSNLPSGPQCTSLLIRATINNYTARLCLPGWLDSFKLGTVLALARKLSKYKMQILGHSTFDMQVAVLQLEARLQALIDLFKAVKAWLGAQDEALLAECMPHFSIVLGFMDAKDTTMAEDACTVYAYATSQSTARYYGSVQRALKMMPSDFFSRLSSMSSMGHDVPDASAEEGPPPRQMRQQAKPKFLKLQMGAELLKDSAKTTGVAGDFHSILKIWNEKLVKKTSRDLEATFTNVLPAIHVIAQCSLPLERSRPIMVSYVAPKMLMEIPRLHVQQSAEDSTATSSFTRALQHFEKTSGAAFNDIEPWRDTLMGQCDGNLNIVKVRDLSIHAFWDAIGKKLDNWKTLLTDYRSVNDALQNAADATEQDREHWEDQLRPVTCDLKDIEGKLDEYQNSLTACADLLADMHNRWWGCMMAFLSRAGSKASGKFDEADLSKVYFELVLENTAIQLKDFTGHIKLAIARMAFISMAQLRKDINLMGTRCFRIAKCTVTEESVVKEVIEQMQSFIGNLGDWGLGTMVDTCGVEGSWAGIPGDGIYHRGADQLVESAMASVELAPRFTASEIHKEVISGARAPSIFQVLFRDVTSLDYLRIQELSFGAEVGTDQFAKLARNVAQKSLIDFANASSLSTIPMPTCVCLRDDNVKDMPQADALVLIELSNKTRDLSACCASLQGMLFKNVAGMETMAIDEDTLRDVTIYFQVAVASNIVKLDKALNSEAALALEGNGWEIPLDLQSLRGRLSNVACFCRKATDQLLEITAGHLQVLADKCKESIPPSGAAFNQGKMDVEMASRIFSDTLGNVIQQYTALHKCLSRTSSAGRVLNATSDAQNNEITSQAVAVGIEMLARGEQANQAVVMMRGATLLTEVGNKPDGGAKAEAFLKKHRIPKNDAILEAFWSELVALSHQCCSGGAVSDVGGDKYGGGDVKSQSGSVFGGSSTATPAPKQKQGSSAGSAAKYKDVKTESAEDALFDDVPPYSNPEGRGHCSRSKPQTTARK</sequence>
<feature type="compositionally biased region" description="Low complexity" evidence="2">
    <location>
        <begin position="12"/>
        <end position="23"/>
    </location>
</feature>
<evidence type="ECO:0000256" key="1">
    <source>
        <dbReference type="SAM" id="Coils"/>
    </source>
</evidence>
<feature type="region of interest" description="Disordered" evidence="2">
    <location>
        <begin position="1"/>
        <end position="23"/>
    </location>
</feature>
<feature type="coiled-coil region" evidence="1">
    <location>
        <begin position="402"/>
        <end position="429"/>
    </location>
</feature>
<comment type="caution">
    <text evidence="3">The sequence shown here is derived from an EMBL/GenBank/DDBJ whole genome shotgun (WGS) entry which is preliminary data.</text>
</comment>
<evidence type="ECO:0000313" key="4">
    <source>
        <dbReference type="Proteomes" id="UP001189429"/>
    </source>
</evidence>
<feature type="region of interest" description="Disordered" evidence="2">
    <location>
        <begin position="214"/>
        <end position="233"/>
    </location>
</feature>
<keyword evidence="4" id="KW-1185">Reference proteome</keyword>
<feature type="region of interest" description="Disordered" evidence="2">
    <location>
        <begin position="986"/>
        <end position="1053"/>
    </location>
</feature>
<feature type="non-terminal residue" evidence="3">
    <location>
        <position position="1053"/>
    </location>
</feature>
<evidence type="ECO:0000313" key="3">
    <source>
        <dbReference type="EMBL" id="CAK0891791.1"/>
    </source>
</evidence>